<dbReference type="InterPro" id="IPR022123">
    <property type="entry name" value="DUF3658"/>
</dbReference>
<dbReference type="Proteomes" id="UP000672934">
    <property type="component" value="Unassembled WGS sequence"/>
</dbReference>
<feature type="domain" description="DUF1835" evidence="1">
    <location>
        <begin position="4"/>
        <end position="119"/>
    </location>
</feature>
<accession>A0A916IRI0</accession>
<evidence type="ECO:0000313" key="4">
    <source>
        <dbReference type="Proteomes" id="UP000672934"/>
    </source>
</evidence>
<name>A0A916IRI0_9BURK</name>
<evidence type="ECO:0000259" key="1">
    <source>
        <dbReference type="Pfam" id="PF08874"/>
    </source>
</evidence>
<feature type="domain" description="DUF3658" evidence="2">
    <location>
        <begin position="151"/>
        <end position="253"/>
    </location>
</feature>
<reference evidence="3" key="1">
    <citation type="submission" date="2021-03" db="EMBL/GenBank/DDBJ databases">
        <authorList>
            <person name="Peeters C."/>
        </authorList>
    </citation>
    <scope>NUCLEOTIDE SEQUENCE</scope>
    <source>
        <strain evidence="3">LMG 31506</strain>
    </source>
</reference>
<dbReference type="AlphaFoldDB" id="A0A916IRI0"/>
<dbReference type="RefSeq" id="WP_211946205.1">
    <property type="nucleotide sequence ID" value="NZ_CAJPUY010000003.1"/>
</dbReference>
<dbReference type="InterPro" id="IPR014973">
    <property type="entry name" value="DUF1835"/>
</dbReference>
<evidence type="ECO:0000313" key="3">
    <source>
        <dbReference type="EMBL" id="CAG2133247.1"/>
    </source>
</evidence>
<dbReference type="Pfam" id="PF12395">
    <property type="entry name" value="DUF3658"/>
    <property type="match status" value="1"/>
</dbReference>
<protein>
    <submittedName>
        <fullName evidence="3">Uncharacterized protein</fullName>
    </submittedName>
</protein>
<dbReference type="EMBL" id="CAJPUY010000003">
    <property type="protein sequence ID" value="CAG2133247.1"/>
    <property type="molecule type" value="Genomic_DNA"/>
</dbReference>
<evidence type="ECO:0000259" key="2">
    <source>
        <dbReference type="Pfam" id="PF12395"/>
    </source>
</evidence>
<organism evidence="3 4">
    <name type="scientific">Cupriavidus yeoncheonensis</name>
    <dbReference type="NCBI Taxonomy" id="1462994"/>
    <lineage>
        <taxon>Bacteria</taxon>
        <taxon>Pseudomonadati</taxon>
        <taxon>Pseudomonadota</taxon>
        <taxon>Betaproteobacteria</taxon>
        <taxon>Burkholderiales</taxon>
        <taxon>Burkholderiaceae</taxon>
        <taxon>Cupriavidus</taxon>
    </lineage>
</organism>
<dbReference type="Pfam" id="PF08874">
    <property type="entry name" value="DUF1835"/>
    <property type="match status" value="1"/>
</dbReference>
<keyword evidence="4" id="KW-1185">Reference proteome</keyword>
<comment type="caution">
    <text evidence="3">The sequence shown here is derived from an EMBL/GenBank/DDBJ whole genome shotgun (WGS) entry which is preliminary data.</text>
</comment>
<proteinExistence type="predicted"/>
<sequence>MQYIHVVNGDVAGNTLRQALAQAARPDPVIVLRDDLAVGPLVDVDSIGQIRAGFWQRVAPHTDIDFPAEMRQALDQLLTLRQSDMEVAIWHGQSAADQLMLRRVVFHLYQAPQRINEVAMDLRELELPPQAGLAAIGMYSPARLARRFSTIAPVSVLRLGRLGYEWQQNVRENADVRLWKGNTLVPAAYHSIDDIIMDRAPTDWTPAARVVGSVMGAIEGLLASDWFVFWRCRELVSAGRMVLRGNADSLDTCELRRHQTSGAE</sequence>
<gene>
    <name evidence="3" type="ORF">LMG31506_01216</name>
</gene>